<sequence length="1813" mass="187814">MKTTLRLALSLLAGLLGGYSPAWAEGSRELTPNTAATAGVALNNNTNTRSGWLEHDANFANNAAAGNASRGFLKPFGYNYNGVVFSEDHRLYIRVKAGEYLYYGIHRINNVNNTGNQNDVILTLKYGAGAGTQVQQTTLTRNTATANTGAPIWQSLLNAQRGVIDNAAQNRFGPSITAGDGGYNPLVYQNTTGADQDFYIEFTQVNETALDERNRFSTYDFWDFTVRTTNTAAGVERKGRLYSKQWAFSAGADNGVFSSTFSMFPMIPSTKEPGKVFVKKFDLAGLNPQNYFRFTTNSRGTTASATDFSVSRRSQTTLADFPEYSSYVNDPDNTIWPSATDPTFAVNNITPYCGGANGGLVFTTTSSEAGQLIITLNLDGVAGYQAGGRDVFIEQSVPAGKSSVAWNGRDGLNNAVAQNTSIDIAFKSSVAPLNFPMVDAENNVDGFVVNSVRPGTTFNLLFWDDTNLDATRFPAANTRVEANGQNSSGGVHRWGATTGALLDAGNQYTVNTYTYVTINTASQTVAYRYVCDKDADGVADNVDIDKDNDGITDTNESNGVNPLALTAAGVPTYLDAVYVNPTYGAFRDANNDGINDVFDFDLDGIPNFLDIDADDDGIPDAIEANGGAAPTGYDASLSRFPSTNVGTNGMPDVAETTAGNGISRLANPNNDGVGRPDFLDIDADDDGIVDNVEAQTTAGFRAPTGVDTDGDGLDDRYDLTPGTGVAAGAAVTLPNSEPATAGIDTFPDYIDNNSDNDGRNDAREAWDLNNDGTIDINYSGVDADGDGLDDVYDTNVSTGSFDATNGGKTPQFYPDVQNPGGDRDWRQNTPPVALNITSQPIPNSAAATAIPALSGSDADGLANSSNLTYTLVTVPNTLTEGTLTFLNASNVRVTATAGATVPLANIGTLQFDPVVTYTGNLTFTYRVTESVATGGQVSNTATYTIPVGPTTSLSGTVFDDVNYGGGAGRTLNTATTSANGSGLTIGRSGATVELYDAQGNYVATTTTGTNGAYTFSGIVGNAAGIGYQTRVVNSTVTSARNSANVGGLIGVQTLAYTNVNRVGGENPNLADAPARTAGQDLSDLTTATATPQSLAAVTVNLLPVTGVDFGFNFDVVTNTNDSGQGSLRQFITNSNALPNTGLDQAAFNGTPATGTTATNPAAGIEAAIFMMNDGRTTGTAPAGLRLNMTAPLGYNATTGFTTTLTTALPSITDSRTTIDGNFQAEVTGNKVAAVAGSTTGAEVTIDFNERAGLFVTGGNTTIASLTLTGAQGNSFNSGIPNPAPISSEGSGVTFSGAAATGSIVTDVTATDNATAGVRLQAGATGVTVSSNVLTSSRTSLGGFNFRAFDGVGIALNDASTNTITGNSVSGNNGFGIEVTTTSGSSNTNTISLNTITGNGIGTNTTNDAGISIQAGNNNLVLSNTITGNAGDGIMAMAGTSGNRFSQNSTSGNNGNGITGNLGIDLSADNTVANGDGVTLNADGKSATSGANGLLNFPVFTQAVINGSNLTVTGYARPGAVLEFFVASADPTNFGEGASYLFSRTEGSTEDGDARRGNYSGVMGNMGLNQGSENGSYRFVFTIPVSSTQVTQLLAGKLTATATIPATVNGLAVGNTSEFSGIITVLNNTPLPVELTQFTAKAVQNSTQLSWATASEKDNAYFVVERSFDGATFQTISKVAGSGAGINAGRSYSFTDQNVGTKHQGAVYYRLEQVDTDGSSSNSIVRVVNFTTNVVATVSLYPNPTTSTTTLDLTTLPAGAYQVTLADMTGRTLSTRSYEGGAQYSLDLTSLPQGMYLVTVQGQQVKITQQLSKK</sequence>
<dbReference type="NCBIfam" id="TIGR04183">
    <property type="entry name" value="Por_Secre_tail"/>
    <property type="match status" value="1"/>
</dbReference>
<feature type="signal peptide" evidence="1">
    <location>
        <begin position="1"/>
        <end position="24"/>
    </location>
</feature>
<dbReference type="Proteomes" id="UP000831785">
    <property type="component" value="Chromosome"/>
</dbReference>
<evidence type="ECO:0000259" key="2">
    <source>
        <dbReference type="Pfam" id="PF13229"/>
    </source>
</evidence>
<protein>
    <submittedName>
        <fullName evidence="4">Right-handed parallel beta-helix repeat-containing protein</fullName>
    </submittedName>
</protein>
<accession>A0ABY4FBQ0</accession>
<proteinExistence type="predicted"/>
<organism evidence="4 5">
    <name type="scientific">Hymenobacter cellulosivorans</name>
    <dbReference type="NCBI Taxonomy" id="2932249"/>
    <lineage>
        <taxon>Bacteria</taxon>
        <taxon>Pseudomonadati</taxon>
        <taxon>Bacteroidota</taxon>
        <taxon>Cytophagia</taxon>
        <taxon>Cytophagales</taxon>
        <taxon>Hymenobacteraceae</taxon>
        <taxon>Hymenobacter</taxon>
    </lineage>
</organism>
<dbReference type="RefSeq" id="WP_244719921.1">
    <property type="nucleotide sequence ID" value="NZ_CP095049.1"/>
</dbReference>
<dbReference type="InterPro" id="IPR026444">
    <property type="entry name" value="Secre_tail"/>
</dbReference>
<evidence type="ECO:0000313" key="4">
    <source>
        <dbReference type="EMBL" id="UOQ53923.1"/>
    </source>
</evidence>
<dbReference type="SUPFAM" id="SSF51126">
    <property type="entry name" value="Pectin lyase-like"/>
    <property type="match status" value="1"/>
</dbReference>
<dbReference type="Pfam" id="PF18962">
    <property type="entry name" value="Por_Secre_tail"/>
    <property type="match status" value="1"/>
</dbReference>
<reference evidence="4 5" key="1">
    <citation type="submission" date="2022-04" db="EMBL/GenBank/DDBJ databases">
        <title>Hymenobacter sp. isolated from the air.</title>
        <authorList>
            <person name="Won M."/>
            <person name="Lee C.-M."/>
            <person name="Woen H.-Y."/>
            <person name="Kwon S.-W."/>
        </authorList>
    </citation>
    <scope>NUCLEOTIDE SEQUENCE [LARGE SCALE GENOMIC DNA]</scope>
    <source>
        <strain evidence="5">5116 S-27</strain>
    </source>
</reference>
<dbReference type="SUPFAM" id="SSF117074">
    <property type="entry name" value="Hypothetical protein PA1324"/>
    <property type="match status" value="1"/>
</dbReference>
<dbReference type="InterPro" id="IPR013783">
    <property type="entry name" value="Ig-like_fold"/>
</dbReference>
<keyword evidence="1" id="KW-0732">Signal</keyword>
<keyword evidence="5" id="KW-1185">Reference proteome</keyword>
<evidence type="ECO:0000259" key="3">
    <source>
        <dbReference type="Pfam" id="PF18962"/>
    </source>
</evidence>
<feature type="chain" id="PRO_5047075746" evidence="1">
    <location>
        <begin position="25"/>
        <end position="1813"/>
    </location>
</feature>
<dbReference type="EMBL" id="CP095049">
    <property type="protein sequence ID" value="UOQ53923.1"/>
    <property type="molecule type" value="Genomic_DNA"/>
</dbReference>
<name>A0ABY4FBQ0_9BACT</name>
<dbReference type="InterPro" id="IPR012334">
    <property type="entry name" value="Pectin_lyas_fold"/>
</dbReference>
<dbReference type="InterPro" id="IPR011050">
    <property type="entry name" value="Pectin_lyase_fold/virulence"/>
</dbReference>
<dbReference type="InterPro" id="IPR006626">
    <property type="entry name" value="PbH1"/>
</dbReference>
<evidence type="ECO:0000256" key="1">
    <source>
        <dbReference type="SAM" id="SignalP"/>
    </source>
</evidence>
<dbReference type="Gene3D" id="2.160.20.10">
    <property type="entry name" value="Single-stranded right-handed beta-helix, Pectin lyase-like"/>
    <property type="match status" value="1"/>
</dbReference>
<dbReference type="Pfam" id="PF13229">
    <property type="entry name" value="Beta_helix"/>
    <property type="match status" value="1"/>
</dbReference>
<dbReference type="SMART" id="SM00710">
    <property type="entry name" value="PbH1"/>
    <property type="match status" value="6"/>
</dbReference>
<gene>
    <name evidence="4" type="ORF">MUN80_03970</name>
</gene>
<dbReference type="InterPro" id="IPR039448">
    <property type="entry name" value="Beta_helix"/>
</dbReference>
<dbReference type="Gene3D" id="2.60.40.10">
    <property type="entry name" value="Immunoglobulins"/>
    <property type="match status" value="1"/>
</dbReference>
<feature type="domain" description="Right handed beta helix" evidence="2">
    <location>
        <begin position="1334"/>
        <end position="1479"/>
    </location>
</feature>
<evidence type="ECO:0000313" key="5">
    <source>
        <dbReference type="Proteomes" id="UP000831785"/>
    </source>
</evidence>
<feature type="domain" description="Secretion system C-terminal sorting" evidence="3">
    <location>
        <begin position="1739"/>
        <end position="1809"/>
    </location>
</feature>